<evidence type="ECO:0000259" key="13">
    <source>
        <dbReference type="Pfam" id="PF00593"/>
    </source>
</evidence>
<evidence type="ECO:0000313" key="16">
    <source>
        <dbReference type="EMBL" id="CUO04285.1"/>
    </source>
</evidence>
<keyword evidence="5 12" id="KW-0732">Signal</keyword>
<dbReference type="EMBL" id="WKMY01000003">
    <property type="protein sequence ID" value="MRY92852.1"/>
    <property type="molecule type" value="Genomic_DNA"/>
</dbReference>
<evidence type="ECO:0000313" key="18">
    <source>
        <dbReference type="Proteomes" id="UP000095455"/>
    </source>
</evidence>
<dbReference type="GO" id="GO:0044718">
    <property type="term" value="P:siderophore transmembrane transport"/>
    <property type="evidence" value="ECO:0007669"/>
    <property type="project" value="TreeGrafter"/>
</dbReference>
<proteinExistence type="inferred from homology"/>
<feature type="chain" id="PRO_5014250372" evidence="12">
    <location>
        <begin position="21"/>
        <end position="904"/>
    </location>
</feature>
<dbReference type="RefSeq" id="WP_005861053.1">
    <property type="nucleotide sequence ID" value="NZ_BQOC01000005.1"/>
</dbReference>
<dbReference type="GO" id="GO:0015344">
    <property type="term" value="F:siderophore uptake transmembrane transporter activity"/>
    <property type="evidence" value="ECO:0007669"/>
    <property type="project" value="TreeGrafter"/>
</dbReference>
<evidence type="ECO:0000256" key="5">
    <source>
        <dbReference type="ARBA" id="ARBA00022729"/>
    </source>
</evidence>
<keyword evidence="9 10" id="KW-0998">Cell outer membrane</keyword>
<dbReference type="SUPFAM" id="SSF56935">
    <property type="entry name" value="Porins"/>
    <property type="match status" value="1"/>
</dbReference>
<evidence type="ECO:0000256" key="4">
    <source>
        <dbReference type="ARBA" id="ARBA00022692"/>
    </source>
</evidence>
<dbReference type="InterPro" id="IPR012910">
    <property type="entry name" value="Plug_dom"/>
</dbReference>
<keyword evidence="2 10" id="KW-0813">Transport</keyword>
<sequence length="904" mass="102113">MKNTYKLILFLLLITHASFGQDVKGYIKDAESKEALAGVNVFYKDKGGTRGTVSDINGYYELKVTDGDAVLTFSYLGYETLSVPVKVDPGEFLTHDVSLRTNSNMMDEVVVSVGRYEQKLSDITVSMELLKAKDITRQSPKDLTDVLKNISGVDVTDRQPSVRGGTGWTYGVGSRCLILVDGMSVLTPGSGEINWNMIPMENVDQVEVLKGASSVLYGSSALNGLIHVKTKRPGLDPVTQVNVQGGLYGKPRQDGTPLYGGLDLSHSRRIKNFDLTVGANTFLDDGYRQDNYNRRVRVGGNLTYHDPRVQGLNYGVNVNYLYNDYTGFFIWRSPEEPYIQSPLANMGRRENTFYIDPFLNYTNSEKGTTHRFKGRFFHRGSRIITHTTDKSLFDITNNMGFDISSVPEIINMAQNWQTELLPTFLPYLPEVMNGKVSGLMGELGKLGNHFFPTATSADYMDLISWVMGRTPLPDKNNVGAWLVDAMKPMEKKAPEATDHTYSYNLDYQFSKKFEHSQLTVGGTYERIHADSKVTGQHSSDNVATFLQYDHKFIDRLNVSVGVRLEYYRVDDFYREAETKIFGAKVPVKPVFRGGLNYELGEYSFIRASFGQGYRYPSVTEKFILKDIGGVGAFPNAELKAEQGYNAELGFKQGYKFGNLKGFIDVAGFYTRYKDMIEFRFGLFNNKTFDYIDGLSKLFNAFSSGDGLGIGAQFTNVGRAEIYGVDLSTSGVYEFNRDTRLAYTLGYVYTNPIDMDVDSRNAEEEANDDLMAMRSKSNDSKYLKYRQKHSVKGVFDLEWKQFNIGTNMSWKSKTLAVDYFMVDERTKAEPNLMDYMRSMLFGNLHDYWAENNKGYFVMDMRVGMKVTKNIHVQGLVNNLLNKRYSARPMDVGAPRTFILQVGANF</sequence>
<dbReference type="InterPro" id="IPR037066">
    <property type="entry name" value="Plug_dom_sf"/>
</dbReference>
<gene>
    <name evidence="15" type="primary">cirA_6</name>
    <name evidence="16" type="ORF">ERS852380_01477</name>
    <name evidence="15" type="ORF">ERS852429_01775</name>
    <name evidence="17" type="ORF">GKD67_06360</name>
</gene>
<organism evidence="15 19">
    <name type="scientific">Parabacteroides distasonis</name>
    <dbReference type="NCBI Taxonomy" id="823"/>
    <lineage>
        <taxon>Bacteria</taxon>
        <taxon>Pseudomonadati</taxon>
        <taxon>Bacteroidota</taxon>
        <taxon>Bacteroidia</taxon>
        <taxon>Bacteroidales</taxon>
        <taxon>Tannerellaceae</taxon>
        <taxon>Parabacteroides</taxon>
    </lineage>
</organism>
<protein>
    <submittedName>
        <fullName evidence="15">Colicin I receptor</fullName>
    </submittedName>
    <submittedName>
        <fullName evidence="17">TonB-dependent receptor plug domain-containing protein</fullName>
    </submittedName>
</protein>
<dbReference type="Pfam" id="PF13715">
    <property type="entry name" value="CarbopepD_reg_2"/>
    <property type="match status" value="1"/>
</dbReference>
<feature type="domain" description="TonB-dependent receptor plug" evidence="14">
    <location>
        <begin position="120"/>
        <end position="224"/>
    </location>
</feature>
<comment type="subcellular location">
    <subcellularLocation>
        <location evidence="1 10">Cell outer membrane</location>
        <topology evidence="1 10">Multi-pass membrane protein</topology>
    </subcellularLocation>
</comment>
<feature type="signal peptide" evidence="12">
    <location>
        <begin position="1"/>
        <end position="20"/>
    </location>
</feature>
<dbReference type="Proteomes" id="UP000461276">
    <property type="component" value="Unassembled WGS sequence"/>
</dbReference>
<dbReference type="InterPro" id="IPR008969">
    <property type="entry name" value="CarboxyPept-like_regulatory"/>
</dbReference>
<comment type="similarity">
    <text evidence="10 11">Belongs to the TonB-dependent receptor family.</text>
</comment>
<keyword evidence="7 10" id="KW-0472">Membrane</keyword>
<dbReference type="Gene3D" id="2.60.40.1120">
    <property type="entry name" value="Carboxypeptidase-like, regulatory domain"/>
    <property type="match status" value="1"/>
</dbReference>
<evidence type="ECO:0000256" key="9">
    <source>
        <dbReference type="ARBA" id="ARBA00023237"/>
    </source>
</evidence>
<dbReference type="PROSITE" id="PS52016">
    <property type="entry name" value="TONB_DEPENDENT_REC_3"/>
    <property type="match status" value="1"/>
</dbReference>
<keyword evidence="3 10" id="KW-1134">Transmembrane beta strand</keyword>
<dbReference type="Pfam" id="PF07715">
    <property type="entry name" value="Plug"/>
    <property type="match status" value="1"/>
</dbReference>
<evidence type="ECO:0000313" key="19">
    <source>
        <dbReference type="Proteomes" id="UP000095591"/>
    </source>
</evidence>
<evidence type="ECO:0000256" key="7">
    <source>
        <dbReference type="ARBA" id="ARBA00023136"/>
    </source>
</evidence>
<dbReference type="Gene3D" id="2.170.130.10">
    <property type="entry name" value="TonB-dependent receptor, plug domain"/>
    <property type="match status" value="1"/>
</dbReference>
<accession>A0A173TW47</accession>
<keyword evidence="6 11" id="KW-0798">TonB box</keyword>
<name>A0A173TW47_PARDI</name>
<dbReference type="Proteomes" id="UP000095455">
    <property type="component" value="Unassembled WGS sequence"/>
</dbReference>
<dbReference type="Proteomes" id="UP000095591">
    <property type="component" value="Unassembled WGS sequence"/>
</dbReference>
<evidence type="ECO:0000259" key="14">
    <source>
        <dbReference type="Pfam" id="PF07715"/>
    </source>
</evidence>
<evidence type="ECO:0000256" key="11">
    <source>
        <dbReference type="RuleBase" id="RU003357"/>
    </source>
</evidence>
<evidence type="ECO:0000256" key="1">
    <source>
        <dbReference type="ARBA" id="ARBA00004571"/>
    </source>
</evidence>
<evidence type="ECO:0000256" key="10">
    <source>
        <dbReference type="PROSITE-ProRule" id="PRU01360"/>
    </source>
</evidence>
<evidence type="ECO:0000313" key="20">
    <source>
        <dbReference type="Proteomes" id="UP000461276"/>
    </source>
</evidence>
<dbReference type="InterPro" id="IPR039426">
    <property type="entry name" value="TonB-dep_rcpt-like"/>
</dbReference>
<dbReference type="EMBL" id="CYYK01000004">
    <property type="protein sequence ID" value="CUO04285.1"/>
    <property type="molecule type" value="Genomic_DNA"/>
</dbReference>
<dbReference type="Gene3D" id="2.40.170.20">
    <property type="entry name" value="TonB-dependent receptor, beta-barrel domain"/>
    <property type="match status" value="1"/>
</dbReference>
<dbReference type="PANTHER" id="PTHR30069">
    <property type="entry name" value="TONB-DEPENDENT OUTER MEMBRANE RECEPTOR"/>
    <property type="match status" value="1"/>
</dbReference>
<dbReference type="OrthoDB" id="9764669at2"/>
<keyword evidence="8 15" id="KW-0675">Receptor</keyword>
<dbReference type="PANTHER" id="PTHR30069:SF29">
    <property type="entry name" value="HEMOGLOBIN AND HEMOGLOBIN-HAPTOGLOBIN-BINDING PROTEIN 1-RELATED"/>
    <property type="match status" value="1"/>
</dbReference>
<dbReference type="InterPro" id="IPR000531">
    <property type="entry name" value="Beta-barrel_TonB"/>
</dbReference>
<keyword evidence="4 10" id="KW-0812">Transmembrane</keyword>
<evidence type="ECO:0000313" key="15">
    <source>
        <dbReference type="EMBL" id="CUN06366.1"/>
    </source>
</evidence>
<feature type="domain" description="TonB-dependent receptor-like beta-barrel" evidence="13">
    <location>
        <begin position="501"/>
        <end position="878"/>
    </location>
</feature>
<dbReference type="SUPFAM" id="SSF49464">
    <property type="entry name" value="Carboxypeptidase regulatory domain-like"/>
    <property type="match status" value="1"/>
</dbReference>
<evidence type="ECO:0000256" key="8">
    <source>
        <dbReference type="ARBA" id="ARBA00023170"/>
    </source>
</evidence>
<dbReference type="Pfam" id="PF00593">
    <property type="entry name" value="TonB_dep_Rec_b-barrel"/>
    <property type="match status" value="1"/>
</dbReference>
<evidence type="ECO:0000256" key="6">
    <source>
        <dbReference type="ARBA" id="ARBA00023077"/>
    </source>
</evidence>
<reference evidence="17 20" key="2">
    <citation type="journal article" date="2019" name="Nat. Med.">
        <title>A library of human gut bacterial isolates paired with longitudinal multiomics data enables mechanistic microbiome research.</title>
        <authorList>
            <person name="Poyet M."/>
            <person name="Groussin M."/>
            <person name="Gibbons S.M."/>
            <person name="Avila-Pacheco J."/>
            <person name="Jiang X."/>
            <person name="Kearney S.M."/>
            <person name="Perrotta A.R."/>
            <person name="Berdy B."/>
            <person name="Zhao S."/>
            <person name="Lieberman T.D."/>
            <person name="Swanson P.K."/>
            <person name="Smith M."/>
            <person name="Roesemann S."/>
            <person name="Alexander J.E."/>
            <person name="Rich S.A."/>
            <person name="Livny J."/>
            <person name="Vlamakis H."/>
            <person name="Clish C."/>
            <person name="Bullock K."/>
            <person name="Deik A."/>
            <person name="Scott J."/>
            <person name="Pierce K.A."/>
            <person name="Xavier R.J."/>
            <person name="Alm E.J."/>
        </authorList>
    </citation>
    <scope>NUCLEOTIDE SEQUENCE [LARGE SCALE GENOMIC DNA]</scope>
    <source>
        <strain evidence="17 20">BIOML-A9</strain>
    </source>
</reference>
<evidence type="ECO:0000256" key="2">
    <source>
        <dbReference type="ARBA" id="ARBA00022448"/>
    </source>
</evidence>
<evidence type="ECO:0000256" key="3">
    <source>
        <dbReference type="ARBA" id="ARBA00022452"/>
    </source>
</evidence>
<evidence type="ECO:0000313" key="17">
    <source>
        <dbReference type="EMBL" id="MRY92852.1"/>
    </source>
</evidence>
<evidence type="ECO:0000256" key="12">
    <source>
        <dbReference type="SAM" id="SignalP"/>
    </source>
</evidence>
<dbReference type="EMBL" id="CYXP01000003">
    <property type="protein sequence ID" value="CUN06366.1"/>
    <property type="molecule type" value="Genomic_DNA"/>
</dbReference>
<dbReference type="GO" id="GO:0009279">
    <property type="term" value="C:cell outer membrane"/>
    <property type="evidence" value="ECO:0007669"/>
    <property type="project" value="UniProtKB-SubCell"/>
</dbReference>
<dbReference type="AlphaFoldDB" id="A0A173TW47"/>
<dbReference type="InterPro" id="IPR036942">
    <property type="entry name" value="Beta-barrel_TonB_sf"/>
</dbReference>
<reference evidence="18 19" key="1">
    <citation type="submission" date="2015-09" db="EMBL/GenBank/DDBJ databases">
        <authorList>
            <consortium name="Pathogen Informatics"/>
        </authorList>
    </citation>
    <scope>NUCLEOTIDE SEQUENCE [LARGE SCALE GENOMIC DNA]</scope>
    <source>
        <strain evidence="16 18">2789STDY5608822</strain>
        <strain evidence="15 19">2789STDY5608872</strain>
    </source>
</reference>